<dbReference type="InterPro" id="IPR050595">
    <property type="entry name" value="Bact_response_regulator"/>
</dbReference>
<feature type="modified residue" description="4-aspartylphosphate" evidence="2">
    <location>
        <position position="108"/>
    </location>
</feature>
<evidence type="ECO:0000313" key="5">
    <source>
        <dbReference type="EMBL" id="GGA70037.1"/>
    </source>
</evidence>
<feature type="domain" description="Response regulatory" evidence="4">
    <location>
        <begin position="59"/>
        <end position="175"/>
    </location>
</feature>
<dbReference type="PANTHER" id="PTHR44591">
    <property type="entry name" value="STRESS RESPONSE REGULATOR PROTEIN 1"/>
    <property type="match status" value="1"/>
</dbReference>
<dbReference type="InterPro" id="IPR001789">
    <property type="entry name" value="Sig_transdc_resp-reg_receiver"/>
</dbReference>
<dbReference type="Pfam" id="PF00072">
    <property type="entry name" value="Response_reg"/>
    <property type="match status" value="1"/>
</dbReference>
<dbReference type="PANTHER" id="PTHR44591:SF20">
    <property type="entry name" value="PROTEIN PILH"/>
    <property type="match status" value="1"/>
</dbReference>
<dbReference type="Proteomes" id="UP000623419">
    <property type="component" value="Unassembled WGS sequence"/>
</dbReference>
<organism evidence="5 6">
    <name type="scientific">Arenimonas soli</name>
    <dbReference type="NCBI Taxonomy" id="2269504"/>
    <lineage>
        <taxon>Bacteria</taxon>
        <taxon>Pseudomonadati</taxon>
        <taxon>Pseudomonadota</taxon>
        <taxon>Gammaproteobacteria</taxon>
        <taxon>Lysobacterales</taxon>
        <taxon>Lysobacteraceae</taxon>
        <taxon>Arenimonas</taxon>
    </lineage>
</organism>
<sequence length="201" mass="22136">MAGEQGVDVYERIKRLFGWGKPAAPGARADAPDSPDDKATSAGPERRGKARTNARPGTRMLVIDDSATIVALLSRMLRQNDYHVLEASDAEQGLEIARTESPELVFLDIVLPGMDGFAALRQLRRDPYTRDIPVIMISGNEQATEQFYVHRIGADDFMKKPFSRAEVFARIERLLDANRVPKRLPPAARTTAGTGDDAETS</sequence>
<dbReference type="EMBL" id="BMKC01000001">
    <property type="protein sequence ID" value="GGA70037.1"/>
    <property type="molecule type" value="Genomic_DNA"/>
</dbReference>
<evidence type="ECO:0000313" key="6">
    <source>
        <dbReference type="Proteomes" id="UP000623419"/>
    </source>
</evidence>
<reference evidence="6" key="1">
    <citation type="journal article" date="2019" name="Int. J. Syst. Evol. Microbiol.">
        <title>The Global Catalogue of Microorganisms (GCM) 10K type strain sequencing project: providing services to taxonomists for standard genome sequencing and annotation.</title>
        <authorList>
            <consortium name="The Broad Institute Genomics Platform"/>
            <consortium name="The Broad Institute Genome Sequencing Center for Infectious Disease"/>
            <person name="Wu L."/>
            <person name="Ma J."/>
        </authorList>
    </citation>
    <scope>NUCLEOTIDE SEQUENCE [LARGE SCALE GENOMIC DNA]</scope>
    <source>
        <strain evidence="6">CGMCC 1.15905</strain>
    </source>
</reference>
<feature type="region of interest" description="Disordered" evidence="3">
    <location>
        <begin position="182"/>
        <end position="201"/>
    </location>
</feature>
<dbReference type="PROSITE" id="PS50110">
    <property type="entry name" value="RESPONSE_REGULATORY"/>
    <property type="match status" value="1"/>
</dbReference>
<proteinExistence type="predicted"/>
<name>A0ABQ1HDE7_9GAMM</name>
<keyword evidence="6" id="KW-1185">Reference proteome</keyword>
<protein>
    <recommendedName>
        <fullName evidence="4">Response regulatory domain-containing protein</fullName>
    </recommendedName>
</protein>
<accession>A0ABQ1HDE7</accession>
<dbReference type="InterPro" id="IPR011006">
    <property type="entry name" value="CheY-like_superfamily"/>
</dbReference>
<evidence type="ECO:0000256" key="1">
    <source>
        <dbReference type="ARBA" id="ARBA00022553"/>
    </source>
</evidence>
<dbReference type="Gene3D" id="3.40.50.2300">
    <property type="match status" value="1"/>
</dbReference>
<feature type="compositionally biased region" description="Basic and acidic residues" evidence="3">
    <location>
        <begin position="35"/>
        <end position="47"/>
    </location>
</feature>
<evidence type="ECO:0000256" key="2">
    <source>
        <dbReference type="PROSITE-ProRule" id="PRU00169"/>
    </source>
</evidence>
<comment type="caution">
    <text evidence="5">The sequence shown here is derived from an EMBL/GenBank/DDBJ whole genome shotgun (WGS) entry which is preliminary data.</text>
</comment>
<dbReference type="SUPFAM" id="SSF52172">
    <property type="entry name" value="CheY-like"/>
    <property type="match status" value="1"/>
</dbReference>
<feature type="compositionally biased region" description="Low complexity" evidence="3">
    <location>
        <begin position="20"/>
        <end position="29"/>
    </location>
</feature>
<feature type="region of interest" description="Disordered" evidence="3">
    <location>
        <begin position="20"/>
        <end position="55"/>
    </location>
</feature>
<evidence type="ECO:0000259" key="4">
    <source>
        <dbReference type="PROSITE" id="PS50110"/>
    </source>
</evidence>
<keyword evidence="1 2" id="KW-0597">Phosphoprotein</keyword>
<gene>
    <name evidence="5" type="ORF">GCM10011521_05200</name>
</gene>
<dbReference type="SMART" id="SM00448">
    <property type="entry name" value="REC"/>
    <property type="match status" value="1"/>
</dbReference>
<evidence type="ECO:0000256" key="3">
    <source>
        <dbReference type="SAM" id="MobiDB-lite"/>
    </source>
</evidence>